<dbReference type="SUPFAM" id="SSF82199">
    <property type="entry name" value="SET domain"/>
    <property type="match status" value="1"/>
</dbReference>
<gene>
    <name evidence="2" type="ORF">K461DRAFT_9137</name>
</gene>
<dbReference type="Pfam" id="PF00856">
    <property type="entry name" value="SET"/>
    <property type="match status" value="1"/>
</dbReference>
<dbReference type="InterPro" id="IPR046341">
    <property type="entry name" value="SET_dom_sf"/>
</dbReference>
<feature type="domain" description="SET" evidence="1">
    <location>
        <begin position="61"/>
        <end position="203"/>
    </location>
</feature>
<dbReference type="AlphaFoldDB" id="A0A9P4ML48"/>
<evidence type="ECO:0000259" key="1">
    <source>
        <dbReference type="PROSITE" id="PS50280"/>
    </source>
</evidence>
<sequence length="214" mass="23113">MTTASTASTLPSNWPEHIPFLPHPIYSPSVSASTVNLFHTPTSTSVSWPKLPSSALTSPCPHVLIRPITSQATHPANGQNGLFASAHLAPGSFIIAYVGRVHTDAPSDTDPASDYDLSLDRDLGLAIDAAQTGNEARFINDYRGVADAANAEFKDCWVQMPAATEGGRRKWERRMGVFVLSAGKAGKRARGIQPGQEILINYGRSFWKERKEGV</sequence>
<name>A0A9P4ML48_9PEZI</name>
<dbReference type="OrthoDB" id="5792673at2759"/>
<dbReference type="EMBL" id="ML996081">
    <property type="protein sequence ID" value="KAF2157002.1"/>
    <property type="molecule type" value="Genomic_DNA"/>
</dbReference>
<evidence type="ECO:0000313" key="2">
    <source>
        <dbReference type="EMBL" id="KAF2157002.1"/>
    </source>
</evidence>
<protein>
    <recommendedName>
        <fullName evidence="1">SET domain-containing protein</fullName>
    </recommendedName>
</protein>
<evidence type="ECO:0000313" key="3">
    <source>
        <dbReference type="Proteomes" id="UP000799439"/>
    </source>
</evidence>
<dbReference type="PROSITE" id="PS50280">
    <property type="entry name" value="SET"/>
    <property type="match status" value="1"/>
</dbReference>
<proteinExistence type="predicted"/>
<dbReference type="InterPro" id="IPR001214">
    <property type="entry name" value="SET_dom"/>
</dbReference>
<reference evidence="2" key="1">
    <citation type="journal article" date="2020" name="Stud. Mycol.">
        <title>101 Dothideomycetes genomes: a test case for predicting lifestyles and emergence of pathogens.</title>
        <authorList>
            <person name="Haridas S."/>
            <person name="Albert R."/>
            <person name="Binder M."/>
            <person name="Bloem J."/>
            <person name="Labutti K."/>
            <person name="Salamov A."/>
            <person name="Andreopoulos B."/>
            <person name="Baker S."/>
            <person name="Barry K."/>
            <person name="Bills G."/>
            <person name="Bluhm B."/>
            <person name="Cannon C."/>
            <person name="Castanera R."/>
            <person name="Culley D."/>
            <person name="Daum C."/>
            <person name="Ezra D."/>
            <person name="Gonzalez J."/>
            <person name="Henrissat B."/>
            <person name="Kuo A."/>
            <person name="Liang C."/>
            <person name="Lipzen A."/>
            <person name="Lutzoni F."/>
            <person name="Magnuson J."/>
            <person name="Mondo S."/>
            <person name="Nolan M."/>
            <person name="Ohm R."/>
            <person name="Pangilinan J."/>
            <person name="Park H.-J."/>
            <person name="Ramirez L."/>
            <person name="Alfaro M."/>
            <person name="Sun H."/>
            <person name="Tritt A."/>
            <person name="Yoshinaga Y."/>
            <person name="Zwiers L.-H."/>
            <person name="Turgeon B."/>
            <person name="Goodwin S."/>
            <person name="Spatafora J."/>
            <person name="Crous P."/>
            <person name="Grigoriev I."/>
        </authorList>
    </citation>
    <scope>NUCLEOTIDE SEQUENCE</scope>
    <source>
        <strain evidence="2">CBS 260.36</strain>
    </source>
</reference>
<dbReference type="Proteomes" id="UP000799439">
    <property type="component" value="Unassembled WGS sequence"/>
</dbReference>
<organism evidence="2 3">
    <name type="scientific">Myriangium duriaei CBS 260.36</name>
    <dbReference type="NCBI Taxonomy" id="1168546"/>
    <lineage>
        <taxon>Eukaryota</taxon>
        <taxon>Fungi</taxon>
        <taxon>Dikarya</taxon>
        <taxon>Ascomycota</taxon>
        <taxon>Pezizomycotina</taxon>
        <taxon>Dothideomycetes</taxon>
        <taxon>Dothideomycetidae</taxon>
        <taxon>Myriangiales</taxon>
        <taxon>Myriangiaceae</taxon>
        <taxon>Myriangium</taxon>
    </lineage>
</organism>
<accession>A0A9P4ML48</accession>
<dbReference type="Gene3D" id="2.170.270.10">
    <property type="entry name" value="SET domain"/>
    <property type="match status" value="1"/>
</dbReference>
<keyword evidence="3" id="KW-1185">Reference proteome</keyword>
<comment type="caution">
    <text evidence="2">The sequence shown here is derived from an EMBL/GenBank/DDBJ whole genome shotgun (WGS) entry which is preliminary data.</text>
</comment>